<dbReference type="EMBL" id="CP039349">
    <property type="protein sequence ID" value="QCD92765.1"/>
    <property type="molecule type" value="Genomic_DNA"/>
</dbReference>
<evidence type="ECO:0000313" key="2">
    <source>
        <dbReference type="EMBL" id="QCD92765.1"/>
    </source>
</evidence>
<gene>
    <name evidence="2" type="ORF">DEO72_LG5g834</name>
</gene>
<sequence>MNFRAICDVKLGLECLDRVSDILAQASKARLGENIRNARLVVREHLTQASVIRLSEHFTLAKASSPSEFSAVCVCCLYALMRTWIWRCGAMSRFVCSVLTFERCHVRGDLWLMEEGPRAGRFIEAGPREGRRLIISGEFWGSRGGTAWQHGLGRQATHSFGNSSEDCRKWARRRQTGKFLGVLIRWNKFWVAQKSYAPLGDTGLATKHHRRGSYLDVIAGVVMWFNSMASGVHIICRRHMIELGALLGCTMTWQWNCWGETVMVCEPPGDSGDSESNLHAWRLAAESVPPGDRCRAMRDEALYAWRYVSPARRFGGGSAWHYVPYASRFLLPNKLDKHDDPNRPDDPDGPKDPNEPDDPDKTDDWNGANDPDGPDNPNGPDDLDEPDDQDRPEDPDEPDD</sequence>
<keyword evidence="3" id="KW-1185">Reference proteome</keyword>
<name>A0A4D6LVT0_VIGUN</name>
<evidence type="ECO:0000313" key="3">
    <source>
        <dbReference type="Proteomes" id="UP000501690"/>
    </source>
</evidence>
<dbReference type="AlphaFoldDB" id="A0A4D6LVT0"/>
<feature type="compositionally biased region" description="Low complexity" evidence="1">
    <location>
        <begin position="365"/>
        <end position="380"/>
    </location>
</feature>
<feature type="compositionally biased region" description="Acidic residues" evidence="1">
    <location>
        <begin position="381"/>
        <end position="400"/>
    </location>
</feature>
<accession>A0A4D6LVT0</accession>
<dbReference type="Proteomes" id="UP000501690">
    <property type="component" value="Linkage Group LG5"/>
</dbReference>
<reference evidence="2 3" key="1">
    <citation type="submission" date="2019-04" db="EMBL/GenBank/DDBJ databases">
        <title>An improved genome assembly and genetic linkage map for asparagus bean, Vigna unguiculata ssp. sesquipedialis.</title>
        <authorList>
            <person name="Xia Q."/>
            <person name="Zhang R."/>
            <person name="Dong Y."/>
        </authorList>
    </citation>
    <scope>NUCLEOTIDE SEQUENCE [LARGE SCALE GENOMIC DNA]</scope>
    <source>
        <tissue evidence="2">Leaf</tissue>
    </source>
</reference>
<feature type="compositionally biased region" description="Basic and acidic residues" evidence="1">
    <location>
        <begin position="334"/>
        <end position="354"/>
    </location>
</feature>
<feature type="region of interest" description="Disordered" evidence="1">
    <location>
        <begin position="334"/>
        <end position="400"/>
    </location>
</feature>
<proteinExistence type="predicted"/>
<evidence type="ECO:0000256" key="1">
    <source>
        <dbReference type="SAM" id="MobiDB-lite"/>
    </source>
</evidence>
<protein>
    <submittedName>
        <fullName evidence="2">Thrombospondin-related anonymous protein</fullName>
    </submittedName>
</protein>
<organism evidence="2 3">
    <name type="scientific">Vigna unguiculata</name>
    <name type="common">Cowpea</name>
    <dbReference type="NCBI Taxonomy" id="3917"/>
    <lineage>
        <taxon>Eukaryota</taxon>
        <taxon>Viridiplantae</taxon>
        <taxon>Streptophyta</taxon>
        <taxon>Embryophyta</taxon>
        <taxon>Tracheophyta</taxon>
        <taxon>Spermatophyta</taxon>
        <taxon>Magnoliopsida</taxon>
        <taxon>eudicotyledons</taxon>
        <taxon>Gunneridae</taxon>
        <taxon>Pentapetalae</taxon>
        <taxon>rosids</taxon>
        <taxon>fabids</taxon>
        <taxon>Fabales</taxon>
        <taxon>Fabaceae</taxon>
        <taxon>Papilionoideae</taxon>
        <taxon>50 kb inversion clade</taxon>
        <taxon>NPAAA clade</taxon>
        <taxon>indigoferoid/millettioid clade</taxon>
        <taxon>Phaseoleae</taxon>
        <taxon>Vigna</taxon>
    </lineage>
</organism>